<feature type="domain" description="PH" evidence="4">
    <location>
        <begin position="1777"/>
        <end position="1908"/>
    </location>
</feature>
<feature type="region of interest" description="Disordered" evidence="1">
    <location>
        <begin position="2006"/>
        <end position="2033"/>
    </location>
</feature>
<feature type="compositionally biased region" description="Basic and acidic residues" evidence="1">
    <location>
        <begin position="756"/>
        <end position="786"/>
    </location>
</feature>
<feature type="compositionally biased region" description="Low complexity" evidence="1">
    <location>
        <begin position="1134"/>
        <end position="1153"/>
    </location>
</feature>
<dbReference type="InterPro" id="IPR056223">
    <property type="entry name" value="PH_24"/>
</dbReference>
<protein>
    <recommendedName>
        <fullName evidence="7">DH domain-containing protein</fullName>
    </recommendedName>
</protein>
<feature type="compositionally biased region" description="Basic and acidic residues" evidence="1">
    <location>
        <begin position="817"/>
        <end position="826"/>
    </location>
</feature>
<feature type="region of interest" description="Disordered" evidence="1">
    <location>
        <begin position="1569"/>
        <end position="1720"/>
    </location>
</feature>
<dbReference type="Pfam" id="PF24344">
    <property type="entry name" value="PH_23"/>
    <property type="match status" value="1"/>
</dbReference>
<feature type="compositionally biased region" description="Basic and acidic residues" evidence="1">
    <location>
        <begin position="1645"/>
        <end position="1663"/>
    </location>
</feature>
<gene>
    <name evidence="5" type="ORF">Cpir12675_002529</name>
</gene>
<organism evidence="5 6">
    <name type="scientific">Ceratocystis pirilliformis</name>
    <dbReference type="NCBI Taxonomy" id="259994"/>
    <lineage>
        <taxon>Eukaryota</taxon>
        <taxon>Fungi</taxon>
        <taxon>Dikarya</taxon>
        <taxon>Ascomycota</taxon>
        <taxon>Pezizomycotina</taxon>
        <taxon>Sordariomycetes</taxon>
        <taxon>Hypocreomycetidae</taxon>
        <taxon>Microascales</taxon>
        <taxon>Ceratocystidaceae</taxon>
        <taxon>Ceratocystis</taxon>
    </lineage>
</organism>
<feature type="region of interest" description="Disordered" evidence="1">
    <location>
        <begin position="520"/>
        <end position="615"/>
    </location>
</feature>
<evidence type="ECO:0000259" key="2">
    <source>
        <dbReference type="Pfam" id="PF24340"/>
    </source>
</evidence>
<sequence length="2177" mass="240598">MELPHSLHRQLAQSQTNHLSISNRVRFVTMESSTPNPSTEKSHDPATPKKVPAKTNVTPKSAPAAAGGTRGRPPVRRIDTLPPSLLTDFFLGRPSPARRAALKARRESMDAIKAELRQEMRAEAVRKVQPPGGVRDRVRKWQRSNAAAMAAGDPQVPPSEPGDVAFESDDHSVTEEDRIRIRSQPQKRTSTSRRPSAQKSPITPKRAITPKAKRGSQPPDLNHGSRSLPSKINQPPKKRVVSDDHWMKIKLKKKPSHRRKSPNTTQRIPKDFAHKTMNPPAVSKVRDWVNRVEIPDASPTSPPMSPKSRSVYRNHNHSQSMPNAINKNAASHDGTESESGSESESESTSSDNQDDHHNNDARLTPSRPLMFDDESVHVKPLRMNLKKTPAPSAVSVPDDDGIRVRGSEIHNDVTSTRHSESNDGIRVIPSEPFGDDGIRVTPSEPIGGDGIRVAASEPGGSVRVRPWTIDDDGIRVRGSELDDDGIRVCPVLDPLDNDDQITSLQEAEDALSSMLGTSIIDRNHNDQSRNNARNISKSKPPNSKSLASGTAKLPVRENPHKTNRTNGKVAGKSTKSRSGRRRTRSLGPPATRSVRTCSFSTGSSVSESEDGLSEIPVGNSAFSVLELPLSEEAHKPRNRQSQPLPARPPMFRDVPNVFKKMMSEGKKILQEVHEPAKTIPAKQSALVRIENWLSGTFEPKIENETAKAPIKKAIEKEWAQESQIRKSSVEYHPGKHEHDDAENPTADFKAEAFMAIKKEDDDKEKDKRREMETARKEKEREQEKTPKKPTPLNDTVATPTSPDAAPKVSKITPADSRPPDEKEKKPAGGLQRKPTGLGRPKSASKSPTSKKPLKDAFRDAFRGESIGHNLPPATYQSQEDRAYEVEVTAHDESLDDEWQSQLRPHTSPTESDFSYDSRIPYETRYADSIITDSDMTPAPLRRRAPPTNDNPSLIVTSDEAVHHDPDSSHTTDLSNATPAQTNLTQATSVGNEQSKSQREAGARRQPSYISSIDTVNRKPSVLSVARPSNRNPSNISGTCSFDENSSFLSDRNTLNRSPSFVSGPDTIDRNHSFASGTGSQKRRASRASSARRSSHKHGSHYSHRTNSSSGLKRKLTKHSDLVSVLSMPDEEDMVSTVTDTQSRTSRRTGSQSTIREKRTSGSVQGPIAALLRDFADEETSYARELKSLVDGVVPVLLKEVLHWDGKAPLFGDPSVKGGIFSKSVVDMGICLEKMRNSHKKAPLMDIYQLFAWLERVHPVYDSYLDAWRLGFHDIVVNLAPLIDTLDDTDSLLDAMPRNDEGDLVDDDGTRLDVAHFLKRPLQRIKRMVKFLKGVTKALPSATTTALLESFNQLQDKARRRYNEEIARITDKDAIETDTSQCLNLQTMEKMESVTIDSLRQVNAKDVFSLTLWHSNGQRLECQAELVHRDRPQVYSDPGDLLIRKTDGEKETWLLFAPITMDYVSARQDEFGIMVMIRGPIAHPLPGEGQEWYELLHLRTEDELQIEDWISIFNPSPIPAFNRRRVVPGSISVAPPIASPQLSTIMEASTEISSVSEISTPGKDIIVKVKSRQGRSPHTSEVGKHETSQSDEQKPRNSSSSPEPEAHSSGSDVTVKNESSDDKPPAPPVHRTLSKSSTPVLAAPEPLRRGVERRGSSPLKHEYLPSDVSSEASGSVDDQSEKTYSDPEDDESIHSGSESRTGSEDESYTESESSSDEIDIIDMPETELGISIRDEDQQREFRAATASVMTYDTITPSHSASQVGSRDEYHKGEEEEAEQVAEIQDHKFISKVSQWSDKKAIWKDLEAENCWVVVHAGCLEVHHMGVEDIKVAEPLVALDLTPLILLRQSTFIDLEIRAETLDTGSIFARHGANLRFRCQNTAECYDLYAAVHNARLQNERYTRKQDELRIKSFGQSAYPMSAGAGDGANNRHEAANKGWFGRRNSYRASTRAPTQSQALSQSQDGASTTPSSNASAASSFLRRLTGGNLSFNLAKSSVNHHANGGPASLYSADSSRGGPGLRAPSLSMASQSTSKKMTLDSDAIRIRLHLLITQSKWEDWGNCMLTISRPPPGKHMSLRRYHGLEKRVTVSTIPKKNSGEKPAIIIDAVLGSGCFSPMGNRGVVCGIWEEVKDEKGVVGNIPQNGNAAGNITKWCFQCKNGVEAQWVLRNLHQEVELF</sequence>
<feature type="compositionally biased region" description="Polar residues" evidence="1">
    <location>
        <begin position="183"/>
        <end position="201"/>
    </location>
</feature>
<reference evidence="5 6" key="1">
    <citation type="journal article" date="2024" name="IMA Fungus">
        <title>IMA Genome - F19 : A genome assembly and annotation guide to empower mycologists, including annotated draft genome sequences of Ceratocystis pirilliformis, Diaporthe australafricana, Fusarium ophioides, Paecilomyces lecythidis, and Sporothrix stenoceras.</title>
        <authorList>
            <person name="Aylward J."/>
            <person name="Wilson A.M."/>
            <person name="Visagie C.M."/>
            <person name="Spraker J."/>
            <person name="Barnes I."/>
            <person name="Buitendag C."/>
            <person name="Ceriani C."/>
            <person name="Del Mar Angel L."/>
            <person name="du Plessis D."/>
            <person name="Fuchs T."/>
            <person name="Gasser K."/>
            <person name="Kramer D."/>
            <person name="Li W."/>
            <person name="Munsamy K."/>
            <person name="Piso A."/>
            <person name="Price J.L."/>
            <person name="Sonnekus B."/>
            <person name="Thomas C."/>
            <person name="van der Nest A."/>
            <person name="van Dijk A."/>
            <person name="van Heerden A."/>
            <person name="van Vuuren N."/>
            <person name="Yilmaz N."/>
            <person name="Duong T.A."/>
            <person name="van der Merwe N.A."/>
            <person name="Wingfield M.J."/>
            <person name="Wingfield B.D."/>
        </authorList>
    </citation>
    <scope>NUCLEOTIDE SEQUENCE [LARGE SCALE GENOMIC DNA]</scope>
    <source>
        <strain evidence="5 6">CMW 12675</strain>
    </source>
</reference>
<feature type="compositionally biased region" description="Polar residues" evidence="1">
    <location>
        <begin position="11"/>
        <end position="23"/>
    </location>
</feature>
<proteinExistence type="predicted"/>
<keyword evidence="6" id="KW-1185">Reference proteome</keyword>
<evidence type="ECO:0000259" key="3">
    <source>
        <dbReference type="Pfam" id="PF24344"/>
    </source>
</evidence>
<feature type="compositionally biased region" description="Basic residues" evidence="1">
    <location>
        <begin position="574"/>
        <end position="584"/>
    </location>
</feature>
<evidence type="ECO:0008006" key="7">
    <source>
        <dbReference type="Google" id="ProtNLM"/>
    </source>
</evidence>
<evidence type="ECO:0000259" key="4">
    <source>
        <dbReference type="Pfam" id="PF24345"/>
    </source>
</evidence>
<feature type="compositionally biased region" description="Polar residues" evidence="1">
    <location>
        <begin position="899"/>
        <end position="914"/>
    </location>
</feature>
<evidence type="ECO:0000256" key="1">
    <source>
        <dbReference type="SAM" id="MobiDB-lite"/>
    </source>
</evidence>
<feature type="region of interest" description="Disordered" evidence="1">
    <location>
        <begin position="718"/>
        <end position="856"/>
    </location>
</feature>
<feature type="region of interest" description="Disordered" evidence="1">
    <location>
        <begin position="630"/>
        <end position="651"/>
    </location>
</feature>
<evidence type="ECO:0000313" key="5">
    <source>
        <dbReference type="EMBL" id="KAL1897004.1"/>
    </source>
</evidence>
<feature type="compositionally biased region" description="Basic and acidic residues" evidence="1">
    <location>
        <begin position="959"/>
        <end position="969"/>
    </location>
</feature>
<feature type="compositionally biased region" description="Polar residues" evidence="1">
    <location>
        <begin position="1026"/>
        <end position="1060"/>
    </location>
</feature>
<feature type="compositionally biased region" description="Polar residues" evidence="1">
    <location>
        <begin position="792"/>
        <end position="801"/>
    </location>
</feature>
<comment type="caution">
    <text evidence="5">The sequence shown here is derived from an EMBL/GenBank/DDBJ whole genome shotgun (WGS) entry which is preliminary data.</text>
</comment>
<feature type="domain" description="DBL homology" evidence="2">
    <location>
        <begin position="1167"/>
        <end position="1360"/>
    </location>
</feature>
<feature type="compositionally biased region" description="Basic residues" evidence="1">
    <location>
        <begin position="1092"/>
        <end position="1103"/>
    </location>
</feature>
<evidence type="ECO:0000313" key="6">
    <source>
        <dbReference type="Proteomes" id="UP001583280"/>
    </source>
</evidence>
<feature type="region of interest" description="Disordered" evidence="1">
    <location>
        <begin position="1755"/>
        <end position="1776"/>
    </location>
</feature>
<feature type="compositionally biased region" description="Basic residues" evidence="1">
    <location>
        <begin position="248"/>
        <end position="261"/>
    </location>
</feature>
<feature type="compositionally biased region" description="Basic and acidic residues" evidence="1">
    <location>
        <begin position="414"/>
        <end position="423"/>
    </location>
</feature>
<feature type="compositionally biased region" description="Polar residues" evidence="1">
    <location>
        <begin position="970"/>
        <end position="994"/>
    </location>
</feature>
<feature type="compositionally biased region" description="Polar residues" evidence="1">
    <location>
        <begin position="1666"/>
        <end position="1676"/>
    </location>
</feature>
<feature type="compositionally biased region" description="Basic and acidic residues" evidence="1">
    <location>
        <begin position="718"/>
        <end position="741"/>
    </location>
</feature>
<feature type="compositionally biased region" description="Polar residues" evidence="1">
    <location>
        <begin position="224"/>
        <end position="233"/>
    </location>
</feature>
<feature type="region of interest" description="Disordered" evidence="1">
    <location>
        <begin position="889"/>
        <end position="1162"/>
    </location>
</feature>
<dbReference type="Pfam" id="PF24340">
    <property type="entry name" value="DH_2"/>
    <property type="match status" value="1"/>
</dbReference>
<dbReference type="Proteomes" id="UP001583280">
    <property type="component" value="Unassembled WGS sequence"/>
</dbReference>
<name>A0ABR3ZBW8_9PEZI</name>
<feature type="region of interest" description="Disordered" evidence="1">
    <location>
        <begin position="414"/>
        <end position="436"/>
    </location>
</feature>
<accession>A0ABR3ZBW8</accession>
<feature type="compositionally biased region" description="Polar residues" evidence="1">
    <location>
        <begin position="1945"/>
        <end position="1964"/>
    </location>
</feature>
<feature type="domain" description="PH" evidence="3">
    <location>
        <begin position="1375"/>
        <end position="1518"/>
    </location>
</feature>
<dbReference type="Pfam" id="PF24345">
    <property type="entry name" value="PH_24"/>
    <property type="match status" value="1"/>
</dbReference>
<feature type="region of interest" description="Disordered" evidence="1">
    <location>
        <begin position="1945"/>
        <end position="1973"/>
    </location>
</feature>
<feature type="compositionally biased region" description="Basic and acidic residues" evidence="1">
    <location>
        <begin position="168"/>
        <end position="180"/>
    </location>
</feature>
<dbReference type="InterPro" id="IPR056416">
    <property type="entry name" value="DH_2_fung"/>
</dbReference>
<feature type="compositionally biased region" description="Low complexity" evidence="1">
    <location>
        <begin position="1597"/>
        <end position="1610"/>
    </location>
</feature>
<feature type="compositionally biased region" description="Polar residues" evidence="1">
    <location>
        <begin position="317"/>
        <end position="329"/>
    </location>
</feature>
<feature type="region of interest" description="Disordered" evidence="1">
    <location>
        <begin position="144"/>
        <end position="370"/>
    </location>
</feature>
<feature type="region of interest" description="Disordered" evidence="1">
    <location>
        <begin position="1"/>
        <end position="76"/>
    </location>
</feature>
<feature type="compositionally biased region" description="Basic and acidic residues" evidence="1">
    <location>
        <begin position="1580"/>
        <end position="1594"/>
    </location>
</feature>
<dbReference type="InterPro" id="IPR056222">
    <property type="entry name" value="PH_23"/>
</dbReference>
<dbReference type="EMBL" id="JAWDJO010000050">
    <property type="protein sequence ID" value="KAL1897004.1"/>
    <property type="molecule type" value="Genomic_DNA"/>
</dbReference>
<feature type="compositionally biased region" description="Polar residues" evidence="1">
    <location>
        <begin position="30"/>
        <end position="39"/>
    </location>
</feature>
<feature type="compositionally biased region" description="Acidic residues" evidence="1">
    <location>
        <begin position="1703"/>
        <end position="1720"/>
    </location>
</feature>
<feature type="compositionally biased region" description="Basic and acidic residues" evidence="1">
    <location>
        <begin position="284"/>
        <end position="294"/>
    </location>
</feature>
<feature type="compositionally biased region" description="Low complexity" evidence="1">
    <location>
        <begin position="840"/>
        <end position="850"/>
    </location>
</feature>